<feature type="region of interest" description="Disordered" evidence="1">
    <location>
        <begin position="1"/>
        <end position="67"/>
    </location>
</feature>
<sequence length="496" mass="57665">MGQCVSQNNNKSKLREQKINQQYKPEKPPADLVEKRSQQEIKEENFNSKQSLQQEEQQTMKKKNNDLQVYQHHELVDDEPNEIDINDDKVQNEAIEEIKLIPPKCFHSSHLINEKEVVDIEKLINEYEKKPILLEFERQRLVAAVLENKSQQVLEIITNYKIDVMSVTGQMESVQVGNKKIQSEHLNILHLAAYYGFLDTIKVLCENIPSLDLAYAGKIPSSSGLANQSELSMHEYESSRINIRASNLSVDQPILSDRHDSGKLENQNYRVRSLILFWALDKNYYEILSYLWNFDKFGQTNWGIKNLEFMLILANDMKDSRVFDILLSAKPFSLALQNLTFGMAMDFIEDHIVRSGFVSEQQKLKLIYSEEMAPYSFIGALIHYSIISNQEESNTNGQAADNATKEAINQEKSDFDRQVDECEEDIEIEELSDLYNKLKPSDVKFILGSQEIVEKLQEIYENINQLQRMQGDNKKNFQQMIYFILNFNSTHFANRY</sequence>
<proteinExistence type="predicted"/>
<name>A0A078B520_STYLE</name>
<feature type="compositionally biased region" description="Basic and acidic residues" evidence="1">
    <location>
        <begin position="13"/>
        <end position="46"/>
    </location>
</feature>
<reference evidence="2 3" key="1">
    <citation type="submission" date="2014-06" db="EMBL/GenBank/DDBJ databases">
        <authorList>
            <person name="Swart Estienne"/>
        </authorList>
    </citation>
    <scope>NUCLEOTIDE SEQUENCE [LARGE SCALE GENOMIC DNA]</scope>
    <source>
        <strain evidence="2 3">130c</strain>
    </source>
</reference>
<keyword evidence="3" id="KW-1185">Reference proteome</keyword>
<dbReference type="OrthoDB" id="325449at2759"/>
<accession>A0A078B520</accession>
<organism evidence="2 3">
    <name type="scientific">Stylonychia lemnae</name>
    <name type="common">Ciliate</name>
    <dbReference type="NCBI Taxonomy" id="5949"/>
    <lineage>
        <taxon>Eukaryota</taxon>
        <taxon>Sar</taxon>
        <taxon>Alveolata</taxon>
        <taxon>Ciliophora</taxon>
        <taxon>Intramacronucleata</taxon>
        <taxon>Spirotrichea</taxon>
        <taxon>Stichotrichia</taxon>
        <taxon>Sporadotrichida</taxon>
        <taxon>Oxytrichidae</taxon>
        <taxon>Stylonychinae</taxon>
        <taxon>Stylonychia</taxon>
    </lineage>
</organism>
<feature type="compositionally biased region" description="Polar residues" evidence="1">
    <location>
        <begin position="1"/>
        <end position="11"/>
    </location>
</feature>
<gene>
    <name evidence="2" type="primary">Contig3217.g3437</name>
    <name evidence="2" type="ORF">STYLEM_17458</name>
</gene>
<feature type="compositionally biased region" description="Polar residues" evidence="1">
    <location>
        <begin position="47"/>
        <end position="57"/>
    </location>
</feature>
<evidence type="ECO:0000313" key="2">
    <source>
        <dbReference type="EMBL" id="CDW88337.1"/>
    </source>
</evidence>
<dbReference type="Proteomes" id="UP000039865">
    <property type="component" value="Unassembled WGS sequence"/>
</dbReference>
<dbReference type="AlphaFoldDB" id="A0A078B520"/>
<protein>
    <submittedName>
        <fullName evidence="2">Uncharacterized protein</fullName>
    </submittedName>
</protein>
<evidence type="ECO:0000256" key="1">
    <source>
        <dbReference type="SAM" id="MobiDB-lite"/>
    </source>
</evidence>
<dbReference type="EMBL" id="CCKQ01016464">
    <property type="protein sequence ID" value="CDW88337.1"/>
    <property type="molecule type" value="Genomic_DNA"/>
</dbReference>
<evidence type="ECO:0000313" key="3">
    <source>
        <dbReference type="Proteomes" id="UP000039865"/>
    </source>
</evidence>
<dbReference type="InParanoid" id="A0A078B520"/>